<name>A0A2M7W266_9BACT</name>
<dbReference type="Pfam" id="PF13302">
    <property type="entry name" value="Acetyltransf_3"/>
    <property type="match status" value="1"/>
</dbReference>
<dbReference type="PANTHER" id="PTHR43792">
    <property type="entry name" value="GNAT FAMILY, PUTATIVE (AFU_ORTHOLOGUE AFUA_3G00765)-RELATED-RELATED"/>
    <property type="match status" value="1"/>
</dbReference>
<protein>
    <recommendedName>
        <fullName evidence="1">N-acetyltransferase domain-containing protein</fullName>
    </recommendedName>
</protein>
<reference evidence="3" key="1">
    <citation type="submission" date="2017-09" db="EMBL/GenBank/DDBJ databases">
        <title>Depth-based differentiation of microbial function through sediment-hosted aquifers and enrichment of novel symbionts in the deep terrestrial subsurface.</title>
        <authorList>
            <person name="Probst A.J."/>
            <person name="Ladd B."/>
            <person name="Jarett J.K."/>
            <person name="Geller-Mcgrath D.E."/>
            <person name="Sieber C.M.K."/>
            <person name="Emerson J.B."/>
            <person name="Anantharaman K."/>
            <person name="Thomas B.C."/>
            <person name="Malmstrom R."/>
            <person name="Stieglmeier M."/>
            <person name="Klingl A."/>
            <person name="Woyke T."/>
            <person name="Ryan C.M."/>
            <person name="Banfield J.F."/>
        </authorList>
    </citation>
    <scope>NUCLEOTIDE SEQUENCE [LARGE SCALE GENOMIC DNA]</scope>
</reference>
<organism evidence="2 3">
    <name type="scientific">Candidatus Dojkabacteria bacterium CG_4_10_14_0_2_um_filter_Dojkabacteria_WS6_41_15</name>
    <dbReference type="NCBI Taxonomy" id="2014249"/>
    <lineage>
        <taxon>Bacteria</taxon>
        <taxon>Candidatus Dojkabacteria</taxon>
    </lineage>
</organism>
<dbReference type="AlphaFoldDB" id="A0A2M7W266"/>
<comment type="caution">
    <text evidence="2">The sequence shown here is derived from an EMBL/GenBank/DDBJ whole genome shotgun (WGS) entry which is preliminary data.</text>
</comment>
<evidence type="ECO:0000259" key="1">
    <source>
        <dbReference type="Pfam" id="PF13302"/>
    </source>
</evidence>
<dbReference type="InterPro" id="IPR000182">
    <property type="entry name" value="GNAT_dom"/>
</dbReference>
<dbReference type="GO" id="GO:0016747">
    <property type="term" value="F:acyltransferase activity, transferring groups other than amino-acyl groups"/>
    <property type="evidence" value="ECO:0007669"/>
    <property type="project" value="InterPro"/>
</dbReference>
<dbReference type="EMBL" id="PFQB01000066">
    <property type="protein sequence ID" value="PJA13986.1"/>
    <property type="molecule type" value="Genomic_DNA"/>
</dbReference>
<dbReference type="Proteomes" id="UP000228952">
    <property type="component" value="Unassembled WGS sequence"/>
</dbReference>
<sequence>MSLLSNKEIQKTLFRVPTHISEEKEAKALDKMYNTSPPKEIMYILTLKSLLTETYLGYVTIKLIDWNVKSCYLSVAILPDSIFRGKGYAKACYDAFFEYLFSLGLMKIYGRTNETNIATIKLNEATGFRFIGRQTGFMLYPDNTSQDDLFFERLNPEINKKYSKILFNQQKKLLDIVTPLAEARRNNAVSRKLLETTLSALNAVDMTALAIPFQHFTKELIDGLTDELAVTGQPSQPTNDSKIEVLTQTLLAQNAIEQGLPLLVAPITNKQKEAVHVTCSNLMRIAQNNQLAAGETILTAPDLEKACTYGCYTPENWDYLRFLFLGKNVSNSTLAIIIAIQKYLKSL</sequence>
<dbReference type="CDD" id="cd04301">
    <property type="entry name" value="NAT_SF"/>
    <property type="match status" value="1"/>
</dbReference>
<dbReference type="SUPFAM" id="SSF55729">
    <property type="entry name" value="Acyl-CoA N-acyltransferases (Nat)"/>
    <property type="match status" value="1"/>
</dbReference>
<dbReference type="InterPro" id="IPR016181">
    <property type="entry name" value="Acyl_CoA_acyltransferase"/>
</dbReference>
<accession>A0A2M7W266</accession>
<gene>
    <name evidence="2" type="ORF">COX64_02595</name>
</gene>
<dbReference type="Gene3D" id="3.40.630.30">
    <property type="match status" value="1"/>
</dbReference>
<proteinExistence type="predicted"/>
<feature type="domain" description="N-acetyltransferase" evidence="1">
    <location>
        <begin position="3"/>
        <end position="129"/>
    </location>
</feature>
<dbReference type="InterPro" id="IPR051531">
    <property type="entry name" value="N-acetyltransferase"/>
</dbReference>
<evidence type="ECO:0000313" key="2">
    <source>
        <dbReference type="EMBL" id="PJA13986.1"/>
    </source>
</evidence>
<evidence type="ECO:0000313" key="3">
    <source>
        <dbReference type="Proteomes" id="UP000228952"/>
    </source>
</evidence>